<feature type="transmembrane region" description="Helical" evidence="1">
    <location>
        <begin position="12"/>
        <end position="30"/>
    </location>
</feature>
<comment type="caution">
    <text evidence="2">The sequence shown here is derived from an EMBL/GenBank/DDBJ whole genome shotgun (WGS) entry which is preliminary data.</text>
</comment>
<dbReference type="Proteomes" id="UP000178615">
    <property type="component" value="Unassembled WGS sequence"/>
</dbReference>
<evidence type="ECO:0000313" key="3">
    <source>
        <dbReference type="Proteomes" id="UP000178615"/>
    </source>
</evidence>
<evidence type="ECO:0000313" key="2">
    <source>
        <dbReference type="EMBL" id="OGC45289.1"/>
    </source>
</evidence>
<protein>
    <recommendedName>
        <fullName evidence="4">PrcB C-terminal domain-containing protein</fullName>
    </recommendedName>
</protein>
<keyword evidence="1" id="KW-1133">Transmembrane helix</keyword>
<evidence type="ECO:0000256" key="1">
    <source>
        <dbReference type="SAM" id="Phobius"/>
    </source>
</evidence>
<sequence length="175" mass="20205">MTKINIKTGLKFLPLLVLVIAAVLLYIFFLKDKNVFNIDKKPEVRRLTGFPTNIYTEKVFEKKREVIKSSEELAKFLNSIDDTGALILKDPVDFDKEFLLGVSSKNYEETGHEVRIKKLYEDKEKNILLVSVKEIEPGETCEIEPSRYISIDIVAISKTEKVIDFERVKETQECN</sequence>
<keyword evidence="1" id="KW-0472">Membrane</keyword>
<dbReference type="EMBL" id="MEUV01000045">
    <property type="protein sequence ID" value="OGC45289.1"/>
    <property type="molecule type" value="Genomic_DNA"/>
</dbReference>
<gene>
    <name evidence="2" type="ORF">A2V49_01710</name>
</gene>
<keyword evidence="1" id="KW-0812">Transmembrane</keyword>
<organism evidence="2 3">
    <name type="scientific">candidate division WWE3 bacterium RBG_19FT_COMBO_34_6</name>
    <dbReference type="NCBI Taxonomy" id="1802612"/>
    <lineage>
        <taxon>Bacteria</taxon>
        <taxon>Katanobacteria</taxon>
    </lineage>
</organism>
<reference evidence="2 3" key="1">
    <citation type="journal article" date="2016" name="Nat. Commun.">
        <title>Thousands of microbial genomes shed light on interconnected biogeochemical processes in an aquifer system.</title>
        <authorList>
            <person name="Anantharaman K."/>
            <person name="Brown C.T."/>
            <person name="Hug L.A."/>
            <person name="Sharon I."/>
            <person name="Castelle C.J."/>
            <person name="Probst A.J."/>
            <person name="Thomas B.C."/>
            <person name="Singh A."/>
            <person name="Wilkins M.J."/>
            <person name="Karaoz U."/>
            <person name="Brodie E.L."/>
            <person name="Williams K.H."/>
            <person name="Hubbard S.S."/>
            <person name="Banfield J.F."/>
        </authorList>
    </citation>
    <scope>NUCLEOTIDE SEQUENCE [LARGE SCALE GENOMIC DNA]</scope>
</reference>
<name>A0A1F4UK47_UNCKA</name>
<accession>A0A1F4UK47</accession>
<dbReference type="AlphaFoldDB" id="A0A1F4UK47"/>
<evidence type="ECO:0008006" key="4">
    <source>
        <dbReference type="Google" id="ProtNLM"/>
    </source>
</evidence>
<proteinExistence type="predicted"/>